<dbReference type="Proteomes" id="UP000029857">
    <property type="component" value="Unassembled WGS sequence"/>
</dbReference>
<protein>
    <recommendedName>
        <fullName evidence="1">Peptidase S24/S26A/S26B/S26C domain-containing protein</fullName>
    </recommendedName>
</protein>
<dbReference type="InterPro" id="IPR015927">
    <property type="entry name" value="Peptidase_S24_S26A/B/C"/>
</dbReference>
<evidence type="ECO:0000313" key="3">
    <source>
        <dbReference type="Proteomes" id="UP000029857"/>
    </source>
</evidence>
<dbReference type="Pfam" id="PF00717">
    <property type="entry name" value="Peptidase_S24"/>
    <property type="match status" value="1"/>
</dbReference>
<reference evidence="2 3" key="1">
    <citation type="journal article" date="2014" name="Genome Announc.">
        <title>Draft genome sequences of eight enterohepatic helicobacter species isolated from both laboratory and wild rodents.</title>
        <authorList>
            <person name="Sheh A."/>
            <person name="Shen Z."/>
            <person name="Fox J.G."/>
        </authorList>
    </citation>
    <scope>NUCLEOTIDE SEQUENCE [LARGE SCALE GENOMIC DNA]</scope>
    <source>
        <strain evidence="2 3">ATCC 49320</strain>
    </source>
</reference>
<evidence type="ECO:0000259" key="1">
    <source>
        <dbReference type="Pfam" id="PF00717"/>
    </source>
</evidence>
<evidence type="ECO:0000313" key="2">
    <source>
        <dbReference type="EMBL" id="TLE10527.1"/>
    </source>
</evidence>
<sequence>MSKVSGVSLQSIKRYESVKDNNITLDGFNKIEVNVKLFVMRDMPLSRMNNMSLTHVSKLSLSDSLVSFSQNNTQSNDSVKIPVYDEVYASAGQGFISDKHITRHIELDKNFLRSYFGLTSFLDLSIITARGDSMLPVVPENCQIIVQKGTLREGQICVTRIA</sequence>
<proteinExistence type="predicted"/>
<dbReference type="EMBL" id="JRPJ02000016">
    <property type="protein sequence ID" value="TLE10527.1"/>
    <property type="molecule type" value="Genomic_DNA"/>
</dbReference>
<comment type="caution">
    <text evidence="2">The sequence shown here is derived from an EMBL/GenBank/DDBJ whole genome shotgun (WGS) entry which is preliminary data.</text>
</comment>
<accession>A0A4U8U8M7</accession>
<dbReference type="InterPro" id="IPR036286">
    <property type="entry name" value="LexA/Signal_pep-like_sf"/>
</dbReference>
<dbReference type="Gene3D" id="2.10.109.10">
    <property type="entry name" value="Umud Fragment, subunit A"/>
    <property type="match status" value="1"/>
</dbReference>
<dbReference type="SUPFAM" id="SSF51306">
    <property type="entry name" value="LexA/Signal peptidase"/>
    <property type="match status" value="1"/>
</dbReference>
<organism evidence="2 3">
    <name type="scientific">Helicobacter bilis</name>
    <dbReference type="NCBI Taxonomy" id="37372"/>
    <lineage>
        <taxon>Bacteria</taxon>
        <taxon>Pseudomonadati</taxon>
        <taxon>Campylobacterota</taxon>
        <taxon>Epsilonproteobacteria</taxon>
        <taxon>Campylobacterales</taxon>
        <taxon>Helicobacteraceae</taxon>
        <taxon>Helicobacter</taxon>
    </lineage>
</organism>
<feature type="domain" description="Peptidase S24/S26A/S26B/S26C" evidence="1">
    <location>
        <begin position="82"/>
        <end position="161"/>
    </location>
</feature>
<name>A0A4U8U8M7_9HELI</name>
<gene>
    <name evidence="2" type="ORF">LS79_005775</name>
</gene>
<dbReference type="RefSeq" id="WP_052100035.1">
    <property type="nucleotide sequence ID" value="NZ_FZMS01000027.1"/>
</dbReference>
<dbReference type="AlphaFoldDB" id="A0A4U8U8M7"/>